<gene>
    <name evidence="2" type="ORF">LX16_3736</name>
</gene>
<evidence type="ECO:0000313" key="2">
    <source>
        <dbReference type="EMBL" id="TWJ12969.1"/>
    </source>
</evidence>
<dbReference type="Proteomes" id="UP000321617">
    <property type="component" value="Unassembled WGS sequence"/>
</dbReference>
<dbReference type="EMBL" id="VLLL01000006">
    <property type="protein sequence ID" value="TWJ12969.1"/>
    <property type="molecule type" value="Genomic_DNA"/>
</dbReference>
<name>A0A562V512_9ACTN</name>
<dbReference type="PANTHER" id="PTHR40254">
    <property type="entry name" value="BLR0577 PROTEIN"/>
    <property type="match status" value="1"/>
</dbReference>
<proteinExistence type="predicted"/>
<dbReference type="InterPro" id="IPR038732">
    <property type="entry name" value="HpyO/CreE_NAD-binding"/>
</dbReference>
<reference evidence="2 3" key="1">
    <citation type="journal article" date="2013" name="Stand. Genomic Sci.">
        <title>Genomic Encyclopedia of Type Strains, Phase I: The one thousand microbial genomes (KMG-I) project.</title>
        <authorList>
            <person name="Kyrpides N.C."/>
            <person name="Woyke T."/>
            <person name="Eisen J.A."/>
            <person name="Garrity G."/>
            <person name="Lilburn T.G."/>
            <person name="Beck B.J."/>
            <person name="Whitman W.B."/>
            <person name="Hugenholtz P."/>
            <person name="Klenk H.P."/>
        </authorList>
    </citation>
    <scope>NUCLEOTIDE SEQUENCE [LARGE SCALE GENOMIC DNA]</scope>
    <source>
        <strain evidence="2 3">DSM 45044</strain>
    </source>
</reference>
<dbReference type="Gene3D" id="3.40.50.720">
    <property type="entry name" value="NAD(P)-binding Rossmann-like Domain"/>
    <property type="match status" value="1"/>
</dbReference>
<dbReference type="PRINTS" id="PR00368">
    <property type="entry name" value="FADPNR"/>
</dbReference>
<dbReference type="SUPFAM" id="SSF51905">
    <property type="entry name" value="FAD/NAD(P)-binding domain"/>
    <property type="match status" value="1"/>
</dbReference>
<dbReference type="OrthoDB" id="101972at2"/>
<organism evidence="2 3">
    <name type="scientific">Stackebrandtia albiflava</name>
    <dbReference type="NCBI Taxonomy" id="406432"/>
    <lineage>
        <taxon>Bacteria</taxon>
        <taxon>Bacillati</taxon>
        <taxon>Actinomycetota</taxon>
        <taxon>Actinomycetes</taxon>
        <taxon>Glycomycetales</taxon>
        <taxon>Glycomycetaceae</taxon>
        <taxon>Stackebrandtia</taxon>
    </lineage>
</organism>
<evidence type="ECO:0000313" key="3">
    <source>
        <dbReference type="Proteomes" id="UP000321617"/>
    </source>
</evidence>
<protein>
    <submittedName>
        <fullName evidence="2">Putative NAD(P)/FAD-binding protein YdhS</fullName>
    </submittedName>
</protein>
<comment type="caution">
    <text evidence="2">The sequence shown here is derived from an EMBL/GenBank/DDBJ whole genome shotgun (WGS) entry which is preliminary data.</text>
</comment>
<dbReference type="Pfam" id="PF13454">
    <property type="entry name" value="NAD_binding_9"/>
    <property type="match status" value="1"/>
</dbReference>
<dbReference type="RefSeq" id="WP_147140497.1">
    <property type="nucleotide sequence ID" value="NZ_BAABIJ010000002.1"/>
</dbReference>
<accession>A0A562V512</accession>
<keyword evidence="3" id="KW-1185">Reference proteome</keyword>
<evidence type="ECO:0000259" key="1">
    <source>
        <dbReference type="Pfam" id="PF13454"/>
    </source>
</evidence>
<sequence>MSTTTLVIGGGAAGVMLARRLSRSGGDVILVDPSADPGAGVAYGTAAPWHLLNSPAATMSVDSEEAGHFMTWADRAGSPIGAGDFAPRPLYGRYLRAVLAEALSDHGDRVRLVTGTVAELRPGRDGVTARLTDGGVLTADHAIIATGNPASQHPLPGLADHPRYVPTPWHHSEPLRDLPGPVLLIGTGLTAVDVALSVAVGERADPITAISRHGLVPAGHRRPDEVAAVQTRTPEPDRSLARLTAEVRRSVGDTGDWRAVVDGLRPRVDQLWEGLSDEGRERFLAHLARVWEVHRHRMAPHVAARFHRLRDTGRLDLRADRITAVHAGDPGHIGVEFASGVSGRYGTIVNCTGPGRLPGSANPLVARLLADGVAAIGPFRLGLDVDGNGRLVGADGWVHERLWTIGALRRGRLWETTAVPEIRAQADRIAGALTGSVARA</sequence>
<dbReference type="InterPro" id="IPR052189">
    <property type="entry name" value="L-asp_N-monooxygenase_NS-form"/>
</dbReference>
<dbReference type="AlphaFoldDB" id="A0A562V512"/>
<dbReference type="Gene3D" id="3.50.50.60">
    <property type="entry name" value="FAD/NAD(P)-binding domain"/>
    <property type="match status" value="1"/>
</dbReference>
<dbReference type="PANTHER" id="PTHR40254:SF1">
    <property type="entry name" value="BLR0577 PROTEIN"/>
    <property type="match status" value="1"/>
</dbReference>
<feature type="domain" description="FAD-dependent urate hydroxylase HpyO/Asp monooxygenase CreE-like FAD/NAD(P)-binding" evidence="1">
    <location>
        <begin position="7"/>
        <end position="148"/>
    </location>
</feature>
<dbReference type="InterPro" id="IPR036188">
    <property type="entry name" value="FAD/NAD-bd_sf"/>
</dbReference>